<evidence type="ECO:0000313" key="1">
    <source>
        <dbReference type="EMBL" id="KAH0540064.1"/>
    </source>
</evidence>
<gene>
    <name evidence="1" type="ORF">KQX54_011996</name>
</gene>
<organism evidence="1 2">
    <name type="scientific">Cotesia glomerata</name>
    <name type="common">Lepidopteran parasitic wasp</name>
    <name type="synonym">Apanteles glomeratus</name>
    <dbReference type="NCBI Taxonomy" id="32391"/>
    <lineage>
        <taxon>Eukaryota</taxon>
        <taxon>Metazoa</taxon>
        <taxon>Ecdysozoa</taxon>
        <taxon>Arthropoda</taxon>
        <taxon>Hexapoda</taxon>
        <taxon>Insecta</taxon>
        <taxon>Pterygota</taxon>
        <taxon>Neoptera</taxon>
        <taxon>Endopterygota</taxon>
        <taxon>Hymenoptera</taxon>
        <taxon>Apocrita</taxon>
        <taxon>Ichneumonoidea</taxon>
        <taxon>Braconidae</taxon>
        <taxon>Microgastrinae</taxon>
        <taxon>Cotesia</taxon>
    </lineage>
</organism>
<dbReference type="EMBL" id="JAHXZJ010002609">
    <property type="protein sequence ID" value="KAH0540064.1"/>
    <property type="molecule type" value="Genomic_DNA"/>
</dbReference>
<sequence>MKFYEKSDLDDVPLNDIKAITEALRSGLHPEELGLVKAVRTARKGGLLIEFEGSVKDHTRLGKKITEVTRESVEVRYLVPTATVVIDGLVTATTVEEGAIRAFIEAGLAATLETLGDQGQLVDLPNPLLGATRSVLPLSWTGPLSGLVQGRGGPKRLLLAVW</sequence>
<dbReference type="Proteomes" id="UP000826195">
    <property type="component" value="Unassembled WGS sequence"/>
</dbReference>
<comment type="caution">
    <text evidence="1">The sequence shown here is derived from an EMBL/GenBank/DDBJ whole genome shotgun (WGS) entry which is preliminary data.</text>
</comment>
<dbReference type="AlphaFoldDB" id="A0AAV7I2K5"/>
<accession>A0AAV7I2K5</accession>
<name>A0AAV7I2K5_COTGL</name>
<keyword evidence="2" id="KW-1185">Reference proteome</keyword>
<reference evidence="1 2" key="1">
    <citation type="journal article" date="2021" name="J. Hered.">
        <title>A chromosome-level genome assembly of the parasitoid wasp, Cotesia glomerata (Hymenoptera: Braconidae).</title>
        <authorList>
            <person name="Pinto B.J."/>
            <person name="Weis J.J."/>
            <person name="Gamble T."/>
            <person name="Ode P.J."/>
            <person name="Paul R."/>
            <person name="Zaspel J.M."/>
        </authorList>
    </citation>
    <scope>NUCLEOTIDE SEQUENCE [LARGE SCALE GENOMIC DNA]</scope>
    <source>
        <strain evidence="1">CgM1</strain>
    </source>
</reference>
<proteinExistence type="predicted"/>
<evidence type="ECO:0000313" key="2">
    <source>
        <dbReference type="Proteomes" id="UP000826195"/>
    </source>
</evidence>
<protein>
    <submittedName>
        <fullName evidence="1">Uncharacterized protein</fullName>
    </submittedName>
</protein>